<organism evidence="1 2">
    <name type="scientific">Phormidium nigroviride PCC 7112</name>
    <dbReference type="NCBI Taxonomy" id="179408"/>
    <lineage>
        <taxon>Bacteria</taxon>
        <taxon>Bacillati</taxon>
        <taxon>Cyanobacteriota</taxon>
        <taxon>Cyanophyceae</taxon>
        <taxon>Oscillatoriophycideae</taxon>
        <taxon>Oscillatoriales</taxon>
        <taxon>Oscillatoriaceae</taxon>
        <taxon>Phormidium</taxon>
    </lineage>
</organism>
<evidence type="ECO:0000313" key="1">
    <source>
        <dbReference type="EMBL" id="AFZ10585.1"/>
    </source>
</evidence>
<dbReference type="AlphaFoldDB" id="K9VTQ6"/>
<reference evidence="1 2" key="1">
    <citation type="submission" date="2012-05" db="EMBL/GenBank/DDBJ databases">
        <title>Finished plasmid 1 of genome of Oscillatoria sp. PCC 7112.</title>
        <authorList>
            <consortium name="US DOE Joint Genome Institute"/>
            <person name="Gugger M."/>
            <person name="Coursin T."/>
            <person name="Rippka R."/>
            <person name="Tandeau De Marsac N."/>
            <person name="Huntemann M."/>
            <person name="Wei C.-L."/>
            <person name="Han J."/>
            <person name="Detter J.C."/>
            <person name="Han C."/>
            <person name="Tapia R."/>
            <person name="Davenport K."/>
            <person name="Daligault H."/>
            <person name="Erkkila T."/>
            <person name="Gu W."/>
            <person name="Munk A.C.C."/>
            <person name="Teshima H."/>
            <person name="Xu Y."/>
            <person name="Chain P."/>
            <person name="Chen A."/>
            <person name="Krypides N."/>
            <person name="Mavromatis K."/>
            <person name="Markowitz V."/>
            <person name="Szeto E."/>
            <person name="Ivanova N."/>
            <person name="Mikhailova N."/>
            <person name="Ovchinnikova G."/>
            <person name="Pagani I."/>
            <person name="Pati A."/>
            <person name="Goodwin L."/>
            <person name="Peters L."/>
            <person name="Pitluck S."/>
            <person name="Woyke T."/>
            <person name="Kerfeld C."/>
        </authorList>
    </citation>
    <scope>NUCLEOTIDE SEQUENCE [LARGE SCALE GENOMIC DNA]</scope>
    <source>
        <strain evidence="1 2">PCC 7112</strain>
        <plasmid evidence="1 2">pOSC7112.01</plasmid>
    </source>
</reference>
<dbReference type="EMBL" id="CP003615">
    <property type="protein sequence ID" value="AFZ10585.1"/>
    <property type="molecule type" value="Genomic_DNA"/>
</dbReference>
<protein>
    <submittedName>
        <fullName evidence="1">Uncharacterized protein</fullName>
    </submittedName>
</protein>
<dbReference type="HOGENOM" id="CLU_2466054_0_0_3"/>
<gene>
    <name evidence="1" type="ORF">Osc7112_6435</name>
</gene>
<dbReference type="KEGG" id="oni:Osc7112_6435"/>
<name>K9VTQ6_9CYAN</name>
<accession>K9VTQ6</accession>
<evidence type="ECO:0000313" key="2">
    <source>
        <dbReference type="Proteomes" id="UP000010478"/>
    </source>
</evidence>
<sequence length="88" mass="9929">MKKQNNHSFDISTFDTIIYRIHRGKLAILIEDGDNRLDISFPIKDGRLFVLLGSIRAAVAEAMTDYLEVEAYGDEPLLLLSGSLNKFN</sequence>
<keyword evidence="2" id="KW-1185">Reference proteome</keyword>
<keyword evidence="1" id="KW-0614">Plasmid</keyword>
<geneLocation type="plasmid" evidence="1 2">
    <name>pOSC7112.01</name>
</geneLocation>
<proteinExistence type="predicted"/>
<dbReference type="RefSeq" id="WP_015211757.1">
    <property type="nucleotide sequence ID" value="NC_019763.1"/>
</dbReference>
<dbReference type="Proteomes" id="UP000010478">
    <property type="component" value="Plasmid pOSC7112.01"/>
</dbReference>